<proteinExistence type="predicted"/>
<evidence type="ECO:0000313" key="2">
    <source>
        <dbReference type="Proteomes" id="UP000243077"/>
    </source>
</evidence>
<organism evidence="1 2">
    <name type="scientific">Pontimonas salivibrio</name>
    <dbReference type="NCBI Taxonomy" id="1159327"/>
    <lineage>
        <taxon>Bacteria</taxon>
        <taxon>Bacillati</taxon>
        <taxon>Actinomycetota</taxon>
        <taxon>Actinomycetes</taxon>
        <taxon>Micrococcales</taxon>
        <taxon>Microbacteriaceae</taxon>
        <taxon>Pontimonas</taxon>
    </lineage>
</organism>
<dbReference type="OrthoDB" id="5007400at2"/>
<dbReference type="KEGG" id="psai:C3B54_11748"/>
<dbReference type="RefSeq" id="WP_158665510.1">
    <property type="nucleotide sequence ID" value="NZ_CP026923.1"/>
</dbReference>
<evidence type="ECO:0000313" key="1">
    <source>
        <dbReference type="EMBL" id="AVG23728.1"/>
    </source>
</evidence>
<gene>
    <name evidence="1" type="ORF">C3B54_11748</name>
</gene>
<protein>
    <submittedName>
        <fullName evidence="1">Uncharacterized protein</fullName>
    </submittedName>
</protein>
<accession>A0A2L2BQ03</accession>
<name>A0A2L2BQ03_9MICO</name>
<dbReference type="EMBL" id="CP026923">
    <property type="protein sequence ID" value="AVG23728.1"/>
    <property type="molecule type" value="Genomic_DNA"/>
</dbReference>
<sequence>MMLGGRFDVGHDFSRVASAELLERIAQAEADLSDEQRQSARWTLTWLEGSPVLALDGGPTLREGSAEEY</sequence>
<dbReference type="AlphaFoldDB" id="A0A2L2BQ03"/>
<keyword evidence="2" id="KW-1185">Reference proteome</keyword>
<dbReference type="Proteomes" id="UP000243077">
    <property type="component" value="Chromosome"/>
</dbReference>
<reference evidence="1 2" key="1">
    <citation type="submission" date="2018-02" db="EMBL/GenBank/DDBJ databases">
        <title>Complete genome of the streamlined marine actinobacterium Pontimonas salivibrio CL-TW6 adapted to coastal planktonic lifestype.</title>
        <authorList>
            <person name="Cho B.C."/>
            <person name="Hardies S.C."/>
            <person name="Jang G.I."/>
            <person name="Hwang C.Y."/>
        </authorList>
    </citation>
    <scope>NUCLEOTIDE SEQUENCE [LARGE SCALE GENOMIC DNA]</scope>
    <source>
        <strain evidence="1 2">CL-TW6</strain>
    </source>
</reference>